<dbReference type="Ensembl" id="ENSMMDT00005038415.1">
    <property type="protein sequence ID" value="ENSMMDP00005037620.1"/>
    <property type="gene ID" value="ENSMMDG00005017529.1"/>
</dbReference>
<accession>A0A667Z3I9</accession>
<dbReference type="AlphaFoldDB" id="A0A667Z3I9"/>
<evidence type="ECO:0000256" key="1">
    <source>
        <dbReference type="ARBA" id="ARBA00022737"/>
    </source>
</evidence>
<dbReference type="InterPro" id="IPR015943">
    <property type="entry name" value="WD40/YVTN_repeat-like_dom_sf"/>
</dbReference>
<dbReference type="InterPro" id="IPR036322">
    <property type="entry name" value="WD40_repeat_dom_sf"/>
</dbReference>
<dbReference type="Gene3D" id="2.130.10.10">
    <property type="entry name" value="YVTN repeat-like/Quinoprotein amine dehydrogenase"/>
    <property type="match status" value="2"/>
</dbReference>
<keyword evidence="1" id="KW-0677">Repeat</keyword>
<dbReference type="PANTHER" id="PTHR44324:SF1">
    <property type="entry name" value="WD REPEAT-CONTAINING PROTEIN 49"/>
    <property type="match status" value="1"/>
</dbReference>
<evidence type="ECO:0000313" key="4">
    <source>
        <dbReference type="Proteomes" id="UP000472263"/>
    </source>
</evidence>
<organism evidence="3 4">
    <name type="scientific">Myripristis murdjan</name>
    <name type="common">pinecone soldierfish</name>
    <dbReference type="NCBI Taxonomy" id="586833"/>
    <lineage>
        <taxon>Eukaryota</taxon>
        <taxon>Metazoa</taxon>
        <taxon>Chordata</taxon>
        <taxon>Craniata</taxon>
        <taxon>Vertebrata</taxon>
        <taxon>Euteleostomi</taxon>
        <taxon>Actinopterygii</taxon>
        <taxon>Neopterygii</taxon>
        <taxon>Teleostei</taxon>
        <taxon>Neoteleostei</taxon>
        <taxon>Acanthomorphata</taxon>
        <taxon>Holocentriformes</taxon>
        <taxon>Holocentridae</taxon>
        <taxon>Myripristis</taxon>
    </lineage>
</organism>
<keyword evidence="2" id="KW-0853">WD repeat</keyword>
<dbReference type="PROSITE" id="PS50082">
    <property type="entry name" value="WD_REPEATS_2"/>
    <property type="match status" value="1"/>
</dbReference>
<reference evidence="3" key="3">
    <citation type="submission" date="2025-09" db="UniProtKB">
        <authorList>
            <consortium name="Ensembl"/>
        </authorList>
    </citation>
    <scope>IDENTIFICATION</scope>
</reference>
<dbReference type="SUPFAM" id="SSF50978">
    <property type="entry name" value="WD40 repeat-like"/>
    <property type="match status" value="1"/>
</dbReference>
<dbReference type="InterPro" id="IPR001680">
    <property type="entry name" value="WD40_rpt"/>
</dbReference>
<evidence type="ECO:0000313" key="3">
    <source>
        <dbReference type="Ensembl" id="ENSMMDP00005037620.1"/>
    </source>
</evidence>
<dbReference type="GeneTree" id="ENSGT00940000160751"/>
<feature type="repeat" description="WD" evidence="2">
    <location>
        <begin position="372"/>
        <end position="413"/>
    </location>
</feature>
<proteinExistence type="predicted"/>
<protein>
    <submittedName>
        <fullName evidence="3">Uncharacterized protein</fullName>
    </submittedName>
</protein>
<reference evidence="3" key="2">
    <citation type="submission" date="2025-08" db="UniProtKB">
        <authorList>
            <consortium name="Ensembl"/>
        </authorList>
    </citation>
    <scope>IDENTIFICATION</scope>
</reference>
<dbReference type="InParanoid" id="A0A667Z3I9"/>
<name>A0A667Z3I9_9TELE</name>
<sequence length="486" mass="54948">VHLVYVKLSVEVLSHPGHGCPHRIESMTTGLDTSGASRSFSKAEFIELAWSSVGHGSKEEYGLLFDSVVEEGRIDWEGLCSFLLLELSDKVKHGKSRSEPCWGPPRTLTCPHRDPVQQVLFLQSSGQYLSVSKGGTVGLWAGGDLSLLHTHRLQNNSVRPKDLWVTDMVLLHNVHKIAVSFTSKEVCFYDQLSKEEFSCKYKLQGLKFTPWRLDYWVHPSHHDQAVLTIGDIGGQVSLLCFSLAQISLFDSIGPRAESGSADIIKWEELVKGKHCSCRVLKHRVHTPAWVQRVRFLGSLEACVSCSTSPQSSMVIGWREEESRKLRVTSFNTQKGVWDVDHHPGLNLIATAGVDHRVLLWNPHVTSEPVGALRGHQSSVTAVRFLHDKKQLLSYSKDKVLCLWDVTSQLCVHRLADIFPNTPENRRTIMFLHEEHQLLLLSFNSLLLLLETRKEERRTISHKNPVTCVLYNNLFRQVHTHTLLTKS</sequence>
<dbReference type="PANTHER" id="PTHR44324">
    <property type="entry name" value="WD40 REPEAT DOMAIN 95"/>
    <property type="match status" value="1"/>
</dbReference>
<evidence type="ECO:0000256" key="2">
    <source>
        <dbReference type="PROSITE-ProRule" id="PRU00221"/>
    </source>
</evidence>
<keyword evidence="4" id="KW-1185">Reference proteome</keyword>
<dbReference type="Pfam" id="PF00400">
    <property type="entry name" value="WD40"/>
    <property type="match status" value="2"/>
</dbReference>
<reference evidence="3" key="1">
    <citation type="submission" date="2019-06" db="EMBL/GenBank/DDBJ databases">
        <authorList>
            <consortium name="Wellcome Sanger Institute Data Sharing"/>
        </authorList>
    </citation>
    <scope>NUCLEOTIDE SEQUENCE [LARGE SCALE GENOMIC DNA]</scope>
</reference>
<dbReference type="InterPro" id="IPR051242">
    <property type="entry name" value="WD-EF-hand_domain"/>
</dbReference>
<dbReference type="SMART" id="SM00320">
    <property type="entry name" value="WD40"/>
    <property type="match status" value="4"/>
</dbReference>
<dbReference type="PROSITE" id="PS50294">
    <property type="entry name" value="WD_REPEATS_REGION"/>
    <property type="match status" value="1"/>
</dbReference>
<dbReference type="Proteomes" id="UP000472263">
    <property type="component" value="Chromosome 13"/>
</dbReference>